<feature type="region of interest" description="Disordered" evidence="1">
    <location>
        <begin position="442"/>
        <end position="516"/>
    </location>
</feature>
<evidence type="ECO:0000256" key="1">
    <source>
        <dbReference type="SAM" id="MobiDB-lite"/>
    </source>
</evidence>
<keyword evidence="3" id="KW-1185">Reference proteome</keyword>
<feature type="compositionally biased region" description="Polar residues" evidence="1">
    <location>
        <begin position="209"/>
        <end position="227"/>
    </location>
</feature>
<gene>
    <name evidence="2" type="ORF">MKZ38_003570</name>
</gene>
<sequence length="633" mass="70599">MNNQSASIPLVGNEPFKVLGRGTMSTVYHIPCKAPNTSSKPMCLKTGHNSALLRQEFDIARDIFSMRSLLDSNNLRPLAGTFGSMDHPLPQIPWYRQFHQEDDSNFWGPIKTKIQDQDDDLSGILMDRIPSMPAEVGKMLIQKYFDRDEVKRSIQRGRNKDFLVQLQFGKTDPEFEMSPRRGAPQIRTINITTTKATFSHRMVRTESSSIVTRMTRSHTSITSSNQIPLIDDSDSESSSDTMEPGLPILETLNDLPASLLLIKSEIPSRAEKLVASIAAGYAMLQWGSHIDGSGTEFVLAPGTSFGVGVWMLDFDKCQRIDLSPPMTNTSALLEKIIAKQLLPVILESGFVPKKGAEDELEERGILSTANVLRLKKRQETLWEVWRDAYVNVGEYCVKFLGRKDLKEGPSMACRILEERMEQDGMDNEGIDDLVVFADDDEDVAQDDGGWGSDDLDDDEDDSDKEEEDYLGWGSDEVDSQYEDDSDSDEEKGGHSEDKKSDKIHLSPNRHSQTLQNDRSALAPLSTKHLNEFTSSHHASPIDETSPVSDNLFQFSSQEDANDTSPDSSTEGEEEAATKSKKNCLAVSFNDHEDWDLICPALPDPMDPEELIPEKFLGVCRGWYSIRAGTAGDA</sequence>
<evidence type="ECO:0000313" key="3">
    <source>
        <dbReference type="Proteomes" id="UP001201980"/>
    </source>
</evidence>
<dbReference type="EMBL" id="JAKWBI020000212">
    <property type="protein sequence ID" value="KAJ2898937.1"/>
    <property type="molecule type" value="Genomic_DNA"/>
</dbReference>
<feature type="region of interest" description="Disordered" evidence="1">
    <location>
        <begin position="529"/>
        <end position="581"/>
    </location>
</feature>
<feature type="compositionally biased region" description="Polar residues" evidence="1">
    <location>
        <begin position="545"/>
        <end position="568"/>
    </location>
</feature>
<evidence type="ECO:0000313" key="2">
    <source>
        <dbReference type="EMBL" id="KAJ2898937.1"/>
    </source>
</evidence>
<protein>
    <submittedName>
        <fullName evidence="2">Uncharacterized protein</fullName>
    </submittedName>
</protein>
<dbReference type="AlphaFoldDB" id="A0AAD5RML1"/>
<feature type="compositionally biased region" description="Basic and acidic residues" evidence="1">
    <location>
        <begin position="490"/>
        <end position="504"/>
    </location>
</feature>
<dbReference type="Proteomes" id="UP001201980">
    <property type="component" value="Unassembled WGS sequence"/>
</dbReference>
<proteinExistence type="predicted"/>
<feature type="region of interest" description="Disordered" evidence="1">
    <location>
        <begin position="209"/>
        <end position="243"/>
    </location>
</feature>
<reference evidence="2" key="1">
    <citation type="submission" date="2022-07" db="EMBL/GenBank/DDBJ databases">
        <title>Draft genome sequence of Zalerion maritima ATCC 34329, a (micro)plastics degrading marine fungus.</title>
        <authorList>
            <person name="Paco A."/>
            <person name="Goncalves M.F.M."/>
            <person name="Rocha-Santos T.A.P."/>
            <person name="Alves A."/>
        </authorList>
    </citation>
    <scope>NUCLEOTIDE SEQUENCE</scope>
    <source>
        <strain evidence="2">ATCC 34329</strain>
    </source>
</reference>
<accession>A0AAD5RML1</accession>
<organism evidence="2 3">
    <name type="scientific">Zalerion maritima</name>
    <dbReference type="NCBI Taxonomy" id="339359"/>
    <lineage>
        <taxon>Eukaryota</taxon>
        <taxon>Fungi</taxon>
        <taxon>Dikarya</taxon>
        <taxon>Ascomycota</taxon>
        <taxon>Pezizomycotina</taxon>
        <taxon>Sordariomycetes</taxon>
        <taxon>Lulworthiomycetidae</taxon>
        <taxon>Lulworthiales</taxon>
        <taxon>Lulworthiaceae</taxon>
        <taxon>Zalerion</taxon>
    </lineage>
</organism>
<comment type="caution">
    <text evidence="2">The sequence shown here is derived from an EMBL/GenBank/DDBJ whole genome shotgun (WGS) entry which is preliminary data.</text>
</comment>
<feature type="compositionally biased region" description="Acidic residues" evidence="1">
    <location>
        <begin position="453"/>
        <end position="489"/>
    </location>
</feature>
<name>A0AAD5RML1_9PEZI</name>